<organism evidence="5 6">
    <name type="scientific">Exaiptasia diaphana</name>
    <name type="common">Tropical sea anemone</name>
    <name type="synonym">Aiptasia pulchella</name>
    <dbReference type="NCBI Taxonomy" id="2652724"/>
    <lineage>
        <taxon>Eukaryota</taxon>
        <taxon>Metazoa</taxon>
        <taxon>Cnidaria</taxon>
        <taxon>Anthozoa</taxon>
        <taxon>Hexacorallia</taxon>
        <taxon>Actiniaria</taxon>
        <taxon>Aiptasiidae</taxon>
        <taxon>Exaiptasia</taxon>
    </lineage>
</organism>
<dbReference type="PRINTS" id="PR00092">
    <property type="entry name" value="TYROSINASE"/>
</dbReference>
<dbReference type="SMART" id="SM00327">
    <property type="entry name" value="VWA"/>
    <property type="match status" value="1"/>
</dbReference>
<evidence type="ECO:0000259" key="4">
    <source>
        <dbReference type="PROSITE" id="PS50234"/>
    </source>
</evidence>
<dbReference type="PANTHER" id="PTHR11474:SF126">
    <property type="entry name" value="TYROSINASE-LIKE PROTEIN TYR-1-RELATED"/>
    <property type="match status" value="1"/>
</dbReference>
<dbReference type="GO" id="GO:0016491">
    <property type="term" value="F:oxidoreductase activity"/>
    <property type="evidence" value="ECO:0007669"/>
    <property type="project" value="InterPro"/>
</dbReference>
<reference evidence="5" key="1">
    <citation type="submission" date="2022-11" db="UniProtKB">
        <authorList>
            <consortium name="EnsemblMetazoa"/>
        </authorList>
    </citation>
    <scope>IDENTIFICATION</scope>
</reference>
<dbReference type="Pfam" id="PF00092">
    <property type="entry name" value="VWA"/>
    <property type="match status" value="1"/>
</dbReference>
<dbReference type="SUPFAM" id="SSF48056">
    <property type="entry name" value="Di-copper centre-containing domain"/>
    <property type="match status" value="1"/>
</dbReference>
<dbReference type="RefSeq" id="XP_028519715.1">
    <property type="nucleotide sequence ID" value="XM_028663914.1"/>
</dbReference>
<feature type="signal peptide" evidence="3">
    <location>
        <begin position="1"/>
        <end position="20"/>
    </location>
</feature>
<dbReference type="OrthoDB" id="6132182at2759"/>
<dbReference type="AlphaFoldDB" id="A0A913Y9Y4"/>
<keyword evidence="6" id="KW-1185">Reference proteome</keyword>
<dbReference type="Proteomes" id="UP000887567">
    <property type="component" value="Unplaced"/>
</dbReference>
<dbReference type="Pfam" id="PF00264">
    <property type="entry name" value="Tyrosinase"/>
    <property type="match status" value="1"/>
</dbReference>
<dbReference type="KEGG" id="epa:110254756"/>
<dbReference type="OMA" id="RESKWET"/>
<dbReference type="EnsemblMetazoa" id="XM_028663914.1">
    <property type="protein sequence ID" value="XP_028519715.1"/>
    <property type="gene ID" value="LOC110254756"/>
</dbReference>
<keyword evidence="2" id="KW-0186">Copper</keyword>
<dbReference type="PANTHER" id="PTHR11474">
    <property type="entry name" value="TYROSINASE FAMILY MEMBER"/>
    <property type="match status" value="1"/>
</dbReference>
<dbReference type="SUPFAM" id="SSF53300">
    <property type="entry name" value="vWA-like"/>
    <property type="match status" value="1"/>
</dbReference>
<dbReference type="InterPro" id="IPR036465">
    <property type="entry name" value="vWFA_dom_sf"/>
</dbReference>
<sequence>MVYLPLIVIYVLASVRTTDAKYENSFFRDSKSSSVLSTIFKNAKEHQGSLLPSRNDLVLILDSSAAVGDQQVFASSRKFAHGVVREFSVSPSTTRVSLILCSSKPYLQFGLDKFVNKECTLKAIKNASPSSDQHCDLGLSLKQAYRLILRSRKQRSAIHRPRPIVLIINASPHYKQTAKIAQTLRGSRVEIFLITVGIPVLDAKIRALISHPVNQHHLHVTHVNQLDNYAEIVQNQGLKRTCHGKATAFDECDRRCQCSNSQMVNCHRVRKDFQSMSLAERRRYIKVLKTASTAKPYKRIYDEITSYHPRWFDDVHKVEYFFPWHRWYILKFENFLRQIDCRVIVPYWDWIQAVSDKRLWRTKHYFDIWYPGPHGLGGNGEGPDQCVPNGPFGAGHWIPSLQFNMTCLTREFNGCWENRLPKVADRDKLLQLPVEDFENFEGNVREWLHDNFHMAIGGIMSLDASSNAPEFWFHHAFLDKIWTDWQKRGYEFKHQYYHNVKTSLPGAKVNGKMFTDQSKQPACVKVDYAEHPKPFEFPEDKFNHKIKHPTLVQTCDDDDDIDDNVTK</sequence>
<evidence type="ECO:0000256" key="2">
    <source>
        <dbReference type="ARBA" id="ARBA00023008"/>
    </source>
</evidence>
<dbReference type="CDD" id="cd01450">
    <property type="entry name" value="vWFA_subfamily_ECM"/>
    <property type="match status" value="1"/>
</dbReference>
<keyword evidence="3" id="KW-0732">Signal</keyword>
<name>A0A913Y9Y4_EXADI</name>
<evidence type="ECO:0000313" key="6">
    <source>
        <dbReference type="Proteomes" id="UP000887567"/>
    </source>
</evidence>
<dbReference type="Gene3D" id="1.10.1280.10">
    <property type="entry name" value="Di-copper center containing domain from catechol oxidase"/>
    <property type="match status" value="1"/>
</dbReference>
<dbReference type="GO" id="GO:0046872">
    <property type="term" value="F:metal ion binding"/>
    <property type="evidence" value="ECO:0007669"/>
    <property type="project" value="UniProtKB-KW"/>
</dbReference>
<evidence type="ECO:0000256" key="3">
    <source>
        <dbReference type="SAM" id="SignalP"/>
    </source>
</evidence>
<feature type="domain" description="VWFA" evidence="4">
    <location>
        <begin position="56"/>
        <end position="233"/>
    </location>
</feature>
<protein>
    <recommendedName>
        <fullName evidence="4">VWFA domain-containing protein</fullName>
    </recommendedName>
</protein>
<dbReference type="InterPro" id="IPR002227">
    <property type="entry name" value="Tyrosinase_Cu-bd"/>
</dbReference>
<dbReference type="EnsemblMetazoa" id="XM_021061792.2">
    <property type="protein sequence ID" value="XP_020917451.1"/>
    <property type="gene ID" value="LOC110254756"/>
</dbReference>
<dbReference type="Gene3D" id="3.40.50.410">
    <property type="entry name" value="von Willebrand factor, type A domain"/>
    <property type="match status" value="1"/>
</dbReference>
<keyword evidence="1" id="KW-0479">Metal-binding</keyword>
<dbReference type="GeneID" id="110254756"/>
<dbReference type="InterPro" id="IPR002035">
    <property type="entry name" value="VWF_A"/>
</dbReference>
<proteinExistence type="predicted"/>
<evidence type="ECO:0000256" key="1">
    <source>
        <dbReference type="ARBA" id="ARBA00022723"/>
    </source>
</evidence>
<dbReference type="RefSeq" id="XP_020917451.1">
    <property type="nucleotide sequence ID" value="XM_021061792.2"/>
</dbReference>
<accession>A0A913Y9Y4</accession>
<dbReference type="InterPro" id="IPR050316">
    <property type="entry name" value="Tyrosinase/Hemocyanin"/>
</dbReference>
<evidence type="ECO:0000313" key="5">
    <source>
        <dbReference type="EnsemblMetazoa" id="XP_020917451.1"/>
    </source>
</evidence>
<feature type="chain" id="PRO_5038275527" description="VWFA domain-containing protein" evidence="3">
    <location>
        <begin position="21"/>
        <end position="567"/>
    </location>
</feature>
<dbReference type="PROSITE" id="PS50234">
    <property type="entry name" value="VWFA"/>
    <property type="match status" value="1"/>
</dbReference>
<dbReference type="InterPro" id="IPR008922">
    <property type="entry name" value="Di-copper_centre_dom_sf"/>
</dbReference>